<dbReference type="PANTHER" id="PTHR11468:SF13">
    <property type="entry name" value="GLYCOGEN PHOSPHORYLASE"/>
    <property type="match status" value="1"/>
</dbReference>
<dbReference type="AlphaFoldDB" id="A0A183IA67"/>
<protein>
    <recommendedName>
        <fullName evidence="2">Alpha-1,4 glucan phosphorylase</fullName>
        <ecNumber evidence="2">2.4.1.1</ecNumber>
    </recommendedName>
</protein>
<name>A0A183IA67_9BILA</name>
<dbReference type="GO" id="GO:0030170">
    <property type="term" value="F:pyridoxal phosphate binding"/>
    <property type="evidence" value="ECO:0007669"/>
    <property type="project" value="TreeGrafter"/>
</dbReference>
<proteinExistence type="inferred from homology"/>
<evidence type="ECO:0000313" key="3">
    <source>
        <dbReference type="EMBL" id="VDO84446.1"/>
    </source>
</evidence>
<comment type="cofactor">
    <cofactor evidence="2">
        <name>pyridoxal 5'-phosphate</name>
        <dbReference type="ChEBI" id="CHEBI:597326"/>
    </cofactor>
</comment>
<evidence type="ECO:0000256" key="2">
    <source>
        <dbReference type="RuleBase" id="RU000587"/>
    </source>
</evidence>
<comment type="function">
    <text evidence="2">Allosteric enzyme that catalyzes the rate-limiting step in glycogen catabolism, the phosphorolytic cleavage of glycogen to produce glucose-1-phosphate, and plays a central role in maintaining cellular and organismal glucose homeostasis.</text>
</comment>
<dbReference type="Pfam" id="PF00343">
    <property type="entry name" value="Phosphorylase"/>
    <property type="match status" value="1"/>
</dbReference>
<evidence type="ECO:0000256" key="1">
    <source>
        <dbReference type="ARBA" id="ARBA00006047"/>
    </source>
</evidence>
<dbReference type="GO" id="GO:0005980">
    <property type="term" value="P:glycogen catabolic process"/>
    <property type="evidence" value="ECO:0007669"/>
    <property type="project" value="TreeGrafter"/>
</dbReference>
<keyword evidence="4" id="KW-1185">Reference proteome</keyword>
<dbReference type="EC" id="2.4.1.1" evidence="2"/>
<keyword evidence="2" id="KW-0663">Pyridoxal phosphate</keyword>
<evidence type="ECO:0000313" key="5">
    <source>
        <dbReference type="WBParaSite" id="SBAD_0000053301-mRNA-1"/>
    </source>
</evidence>
<reference evidence="3 4" key="2">
    <citation type="submission" date="2018-11" db="EMBL/GenBank/DDBJ databases">
        <authorList>
            <consortium name="Pathogen Informatics"/>
        </authorList>
    </citation>
    <scope>NUCLEOTIDE SEQUENCE [LARGE SCALE GENOMIC DNA]</scope>
</reference>
<reference evidence="5" key="1">
    <citation type="submission" date="2016-06" db="UniProtKB">
        <authorList>
            <consortium name="WormBaseParasite"/>
        </authorList>
    </citation>
    <scope>IDENTIFICATION</scope>
</reference>
<organism evidence="5">
    <name type="scientific">Soboliphyme baturini</name>
    <dbReference type="NCBI Taxonomy" id="241478"/>
    <lineage>
        <taxon>Eukaryota</taxon>
        <taxon>Metazoa</taxon>
        <taxon>Ecdysozoa</taxon>
        <taxon>Nematoda</taxon>
        <taxon>Enoplea</taxon>
        <taxon>Dorylaimia</taxon>
        <taxon>Dioctophymatida</taxon>
        <taxon>Dioctophymatoidea</taxon>
        <taxon>Soboliphymatidae</taxon>
        <taxon>Soboliphyme</taxon>
    </lineage>
</organism>
<dbReference type="Gene3D" id="3.40.50.2000">
    <property type="entry name" value="Glycogen Phosphorylase B"/>
    <property type="match status" value="2"/>
</dbReference>
<dbReference type="EMBL" id="UZAM01001500">
    <property type="protein sequence ID" value="VDO84446.1"/>
    <property type="molecule type" value="Genomic_DNA"/>
</dbReference>
<accession>A0A183IA67</accession>
<dbReference type="Proteomes" id="UP000270296">
    <property type="component" value="Unassembled WGS sequence"/>
</dbReference>
<dbReference type="GO" id="GO:0008184">
    <property type="term" value="F:glycogen phosphorylase activity"/>
    <property type="evidence" value="ECO:0007669"/>
    <property type="project" value="InterPro"/>
</dbReference>
<comment type="catalytic activity">
    <reaction evidence="2">
        <text>[(1-&gt;4)-alpha-D-glucosyl](n) + phosphate = [(1-&gt;4)-alpha-D-glucosyl](n-1) + alpha-D-glucose 1-phosphate</text>
        <dbReference type="Rhea" id="RHEA:41732"/>
        <dbReference type="Rhea" id="RHEA-COMP:9584"/>
        <dbReference type="Rhea" id="RHEA-COMP:9586"/>
        <dbReference type="ChEBI" id="CHEBI:15444"/>
        <dbReference type="ChEBI" id="CHEBI:43474"/>
        <dbReference type="ChEBI" id="CHEBI:58601"/>
        <dbReference type="EC" id="2.4.1.1"/>
    </reaction>
</comment>
<gene>
    <name evidence="3" type="ORF">SBAD_LOCUS511</name>
</gene>
<dbReference type="PANTHER" id="PTHR11468">
    <property type="entry name" value="GLYCOGEN PHOSPHORYLASE"/>
    <property type="match status" value="1"/>
</dbReference>
<dbReference type="SUPFAM" id="SSF53756">
    <property type="entry name" value="UDP-Glycosyltransferase/glycogen phosphorylase"/>
    <property type="match status" value="1"/>
</dbReference>
<keyword evidence="2" id="KW-0119">Carbohydrate metabolism</keyword>
<keyword evidence="2" id="KW-0328">Glycosyltransferase</keyword>
<dbReference type="WBParaSite" id="SBAD_0000053301-mRNA-1">
    <property type="protein sequence ID" value="SBAD_0000053301-mRNA-1"/>
    <property type="gene ID" value="SBAD_0000053301"/>
</dbReference>
<keyword evidence="2" id="KW-0808">Transferase</keyword>
<sequence length="130" mass="14965">MSLVEEADTFGEKRINMAYLCIVGAHVVNGVAAIHSEILRNQIFKDFYELWPEKFQNKTNGITPRRWLLLSNPSLADVIAEKLGESWITDLSQLVQLKQYANNIGFLESVRRVKQVSSSRQDKFKFLLIH</sequence>
<dbReference type="InterPro" id="IPR000811">
    <property type="entry name" value="Glyco_trans_35"/>
</dbReference>
<dbReference type="OrthoDB" id="5844732at2759"/>
<comment type="similarity">
    <text evidence="1 2">Belongs to the glycogen phosphorylase family.</text>
</comment>
<dbReference type="GO" id="GO:0005737">
    <property type="term" value="C:cytoplasm"/>
    <property type="evidence" value="ECO:0007669"/>
    <property type="project" value="TreeGrafter"/>
</dbReference>
<evidence type="ECO:0000313" key="4">
    <source>
        <dbReference type="Proteomes" id="UP000270296"/>
    </source>
</evidence>